<evidence type="ECO:0000256" key="3">
    <source>
        <dbReference type="ARBA" id="ARBA00022989"/>
    </source>
</evidence>
<dbReference type="InterPro" id="IPR052337">
    <property type="entry name" value="SAT4-like"/>
</dbReference>
<comment type="similarity">
    <text evidence="5">Belongs to the SAT4 family.</text>
</comment>
<feature type="transmembrane region" description="Helical" evidence="7">
    <location>
        <begin position="261"/>
        <end position="283"/>
    </location>
</feature>
<gene>
    <name evidence="9" type="ORF">CH63R_00072</name>
</gene>
<evidence type="ECO:0000256" key="4">
    <source>
        <dbReference type="ARBA" id="ARBA00023136"/>
    </source>
</evidence>
<dbReference type="AlphaFoldDB" id="A0A1B7YSF8"/>
<dbReference type="Pfam" id="PF20684">
    <property type="entry name" value="Fung_rhodopsin"/>
    <property type="match status" value="1"/>
</dbReference>
<accession>A0A1B7YSF8</accession>
<keyword evidence="10" id="KW-1185">Reference proteome</keyword>
<dbReference type="PANTHER" id="PTHR33048:SF108">
    <property type="entry name" value="INTEGRAL MEMBRANE PROTEIN"/>
    <property type="match status" value="1"/>
</dbReference>
<dbReference type="GO" id="GO:0016020">
    <property type="term" value="C:membrane"/>
    <property type="evidence" value="ECO:0007669"/>
    <property type="project" value="UniProtKB-SubCell"/>
</dbReference>
<dbReference type="GeneID" id="28859154"/>
<evidence type="ECO:0000256" key="5">
    <source>
        <dbReference type="ARBA" id="ARBA00038359"/>
    </source>
</evidence>
<dbReference type="InterPro" id="IPR049326">
    <property type="entry name" value="Rhodopsin_dom_fungi"/>
</dbReference>
<dbReference type="OrthoDB" id="5378633at2759"/>
<evidence type="ECO:0000256" key="1">
    <source>
        <dbReference type="ARBA" id="ARBA00004141"/>
    </source>
</evidence>
<evidence type="ECO:0000313" key="9">
    <source>
        <dbReference type="EMBL" id="OBR14892.1"/>
    </source>
</evidence>
<feature type="transmembrane region" description="Helical" evidence="7">
    <location>
        <begin position="183"/>
        <end position="209"/>
    </location>
</feature>
<evidence type="ECO:0000256" key="2">
    <source>
        <dbReference type="ARBA" id="ARBA00022692"/>
    </source>
</evidence>
<dbReference type="VEuPathDB" id="FungiDB:CH63R_00072"/>
<dbReference type="KEGG" id="chig:CH63R_00072"/>
<name>A0A1B7YSF8_COLHI</name>
<sequence length="396" mass="43705">MSVQEGAFPPPDGKVASLGNPEDVLHSINLVSQILSITLITLFMVLRVYTKSIVAPPFHTDDCESNPVFAMSVPLMRTILMRRLRDVVDSISLITLVQVGRFGGGFHVYEISKESYKGFKKLALLWIVIRVFGLHKKTIIGTYSIIFLLTGYTIPVMFLKGFICRPLAGFWDSAVKTTCYNQRAILLADTVVSAITDMAVLCIPIPVAVTLRMSWKKRLKVIAMLSSGGIATAASIIRLVLVIKLQNSHDETIDLIRFNLLGTAEVSIGLICACLPAVNILFLRGFERATDSSRGTLGSIIEFKFLRGSRLRTQQLTTTEVAPDTAREDVPVVRPGPTQEAREDYIFSVERISRPPPATLQGDPETGESRDDWYSNVMASPFSEPGSPDWARKGVE</sequence>
<keyword evidence="3 7" id="KW-1133">Transmembrane helix</keyword>
<proteinExistence type="inferred from homology"/>
<feature type="domain" description="Rhodopsin" evidence="8">
    <location>
        <begin position="46"/>
        <end position="282"/>
    </location>
</feature>
<evidence type="ECO:0000259" key="8">
    <source>
        <dbReference type="Pfam" id="PF20684"/>
    </source>
</evidence>
<dbReference type="PANTHER" id="PTHR33048">
    <property type="entry name" value="PTH11-LIKE INTEGRAL MEMBRANE PROTEIN (AFU_ORTHOLOGUE AFUA_5G11245)"/>
    <property type="match status" value="1"/>
</dbReference>
<feature type="transmembrane region" description="Helical" evidence="7">
    <location>
        <begin position="30"/>
        <end position="49"/>
    </location>
</feature>
<dbReference type="Proteomes" id="UP000092177">
    <property type="component" value="Chromosome 1"/>
</dbReference>
<feature type="region of interest" description="Disordered" evidence="6">
    <location>
        <begin position="351"/>
        <end position="396"/>
    </location>
</feature>
<evidence type="ECO:0000313" key="10">
    <source>
        <dbReference type="Proteomes" id="UP000092177"/>
    </source>
</evidence>
<feature type="transmembrane region" description="Helical" evidence="7">
    <location>
        <begin position="140"/>
        <end position="163"/>
    </location>
</feature>
<protein>
    <submittedName>
        <fullName evidence="9">Integral membrane protein</fullName>
    </submittedName>
</protein>
<comment type="caution">
    <text evidence="9">The sequence shown here is derived from an EMBL/GenBank/DDBJ whole genome shotgun (WGS) entry which is preliminary data.</text>
</comment>
<comment type="subcellular location">
    <subcellularLocation>
        <location evidence="1">Membrane</location>
        <topology evidence="1">Multi-pass membrane protein</topology>
    </subcellularLocation>
</comment>
<evidence type="ECO:0000256" key="7">
    <source>
        <dbReference type="SAM" id="Phobius"/>
    </source>
</evidence>
<dbReference type="RefSeq" id="XP_018163409.1">
    <property type="nucleotide sequence ID" value="XM_018295047.1"/>
</dbReference>
<reference evidence="10" key="1">
    <citation type="journal article" date="2017" name="BMC Genomics">
        <title>Gapless genome assembly of Colletotrichum higginsianum reveals chromosome structure and association of transposable elements with secondary metabolite gene clusters.</title>
        <authorList>
            <person name="Dallery J.-F."/>
            <person name="Lapalu N."/>
            <person name="Zampounis A."/>
            <person name="Pigne S."/>
            <person name="Luyten I."/>
            <person name="Amselem J."/>
            <person name="Wittenberg A.H.J."/>
            <person name="Zhou S."/>
            <person name="de Queiroz M.V."/>
            <person name="Robin G.P."/>
            <person name="Auger A."/>
            <person name="Hainaut M."/>
            <person name="Henrissat B."/>
            <person name="Kim K.-T."/>
            <person name="Lee Y.-H."/>
            <person name="Lespinet O."/>
            <person name="Schwartz D.C."/>
            <person name="Thon M.R."/>
            <person name="O'Connell R.J."/>
        </authorList>
    </citation>
    <scope>NUCLEOTIDE SEQUENCE [LARGE SCALE GENOMIC DNA]</scope>
    <source>
        <strain evidence="10">IMI 349063</strain>
    </source>
</reference>
<evidence type="ECO:0000256" key="6">
    <source>
        <dbReference type="SAM" id="MobiDB-lite"/>
    </source>
</evidence>
<organism evidence="9 10">
    <name type="scientific">Colletotrichum higginsianum (strain IMI 349063)</name>
    <name type="common">Crucifer anthracnose fungus</name>
    <dbReference type="NCBI Taxonomy" id="759273"/>
    <lineage>
        <taxon>Eukaryota</taxon>
        <taxon>Fungi</taxon>
        <taxon>Dikarya</taxon>
        <taxon>Ascomycota</taxon>
        <taxon>Pezizomycotina</taxon>
        <taxon>Sordariomycetes</taxon>
        <taxon>Hypocreomycetidae</taxon>
        <taxon>Glomerellales</taxon>
        <taxon>Glomerellaceae</taxon>
        <taxon>Colletotrichum</taxon>
        <taxon>Colletotrichum destructivum species complex</taxon>
    </lineage>
</organism>
<dbReference type="EMBL" id="LTAN01000001">
    <property type="protein sequence ID" value="OBR14892.1"/>
    <property type="molecule type" value="Genomic_DNA"/>
</dbReference>
<feature type="transmembrane region" description="Helical" evidence="7">
    <location>
        <begin position="221"/>
        <end position="241"/>
    </location>
</feature>
<keyword evidence="4 7" id="KW-0472">Membrane</keyword>
<keyword evidence="2 7" id="KW-0812">Transmembrane</keyword>